<protein>
    <submittedName>
        <fullName evidence="2">Uncharacterized protein</fullName>
    </submittedName>
</protein>
<accession>A0AAW1MPD1</accession>
<keyword evidence="1" id="KW-0812">Transmembrane</keyword>
<name>A0AAW1MPD1_SAPOF</name>
<keyword evidence="3" id="KW-1185">Reference proteome</keyword>
<dbReference type="AlphaFoldDB" id="A0AAW1MPD1"/>
<comment type="caution">
    <text evidence="2">The sequence shown here is derived from an EMBL/GenBank/DDBJ whole genome shotgun (WGS) entry which is preliminary data.</text>
</comment>
<evidence type="ECO:0000256" key="1">
    <source>
        <dbReference type="SAM" id="Phobius"/>
    </source>
</evidence>
<gene>
    <name evidence="2" type="ORF">RND81_02G216900</name>
</gene>
<proteinExistence type="predicted"/>
<keyword evidence="1" id="KW-1133">Transmembrane helix</keyword>
<evidence type="ECO:0000313" key="3">
    <source>
        <dbReference type="Proteomes" id="UP001443914"/>
    </source>
</evidence>
<dbReference type="EMBL" id="JBDFQZ010000002">
    <property type="protein sequence ID" value="KAK9750725.1"/>
    <property type="molecule type" value="Genomic_DNA"/>
</dbReference>
<sequence>MLLLLLSCYCCCHCYVIHPLQFWLLIQFDVTAARHYFCCYVVLLLLSRSLVTLILLCLNTLMCACLHTSQYYVFPLELSYILCSIWVVGPRMTLCMSIL</sequence>
<organism evidence="2 3">
    <name type="scientific">Saponaria officinalis</name>
    <name type="common">Common soapwort</name>
    <name type="synonym">Lychnis saponaria</name>
    <dbReference type="NCBI Taxonomy" id="3572"/>
    <lineage>
        <taxon>Eukaryota</taxon>
        <taxon>Viridiplantae</taxon>
        <taxon>Streptophyta</taxon>
        <taxon>Embryophyta</taxon>
        <taxon>Tracheophyta</taxon>
        <taxon>Spermatophyta</taxon>
        <taxon>Magnoliopsida</taxon>
        <taxon>eudicotyledons</taxon>
        <taxon>Gunneridae</taxon>
        <taxon>Pentapetalae</taxon>
        <taxon>Caryophyllales</taxon>
        <taxon>Caryophyllaceae</taxon>
        <taxon>Caryophylleae</taxon>
        <taxon>Saponaria</taxon>
    </lineage>
</organism>
<evidence type="ECO:0000313" key="2">
    <source>
        <dbReference type="EMBL" id="KAK9750725.1"/>
    </source>
</evidence>
<keyword evidence="1" id="KW-0472">Membrane</keyword>
<feature type="transmembrane region" description="Helical" evidence="1">
    <location>
        <begin position="78"/>
        <end position="98"/>
    </location>
</feature>
<dbReference type="Proteomes" id="UP001443914">
    <property type="component" value="Unassembled WGS sequence"/>
</dbReference>
<reference evidence="2" key="1">
    <citation type="submission" date="2024-03" db="EMBL/GenBank/DDBJ databases">
        <title>WGS assembly of Saponaria officinalis var. Norfolk2.</title>
        <authorList>
            <person name="Jenkins J."/>
            <person name="Shu S."/>
            <person name="Grimwood J."/>
            <person name="Barry K."/>
            <person name="Goodstein D."/>
            <person name="Schmutz J."/>
            <person name="Leebens-Mack J."/>
            <person name="Osbourn A."/>
        </authorList>
    </citation>
    <scope>NUCLEOTIDE SEQUENCE [LARGE SCALE GENOMIC DNA]</scope>
    <source>
        <strain evidence="2">JIC</strain>
    </source>
</reference>